<evidence type="ECO:0000256" key="3">
    <source>
        <dbReference type="ARBA" id="ARBA00007012"/>
    </source>
</evidence>
<evidence type="ECO:0000256" key="6">
    <source>
        <dbReference type="ARBA" id="ARBA00022448"/>
    </source>
</evidence>
<organism evidence="20">
    <name type="scientific">Cordulia aenea</name>
    <name type="common">downy emerald</name>
    <dbReference type="NCBI Taxonomy" id="197156"/>
    <lineage>
        <taxon>Eukaryota</taxon>
        <taxon>Metazoa</taxon>
        <taxon>Ecdysozoa</taxon>
        <taxon>Arthropoda</taxon>
        <taxon>Hexapoda</taxon>
        <taxon>Insecta</taxon>
        <taxon>Pterygota</taxon>
        <taxon>Palaeoptera</taxon>
        <taxon>Odonata</taxon>
        <taxon>Epiprocta</taxon>
        <taxon>Anisoptera</taxon>
        <taxon>Libelluloidea</taxon>
        <taxon>Corduliidae</taxon>
        <taxon>Cordulia</taxon>
    </lineage>
</organism>
<feature type="transmembrane region" description="Helical" evidence="18">
    <location>
        <begin position="146"/>
        <end position="164"/>
    </location>
</feature>
<evidence type="ECO:0000256" key="8">
    <source>
        <dbReference type="ARBA" id="ARBA00022692"/>
    </source>
</evidence>
<feature type="transmembrane region" description="Helical" evidence="18">
    <location>
        <begin position="195"/>
        <end position="212"/>
    </location>
</feature>
<protein>
    <recommendedName>
        <fullName evidence="5 18">NADH-ubiquinone oxidoreductase chain 2</fullName>
        <ecNumber evidence="4 18">7.1.1.2</ecNumber>
    </recommendedName>
</protein>
<dbReference type="GO" id="GO:0008137">
    <property type="term" value="F:NADH dehydrogenase (ubiquinone) activity"/>
    <property type="evidence" value="ECO:0007669"/>
    <property type="project" value="UniProtKB-EC"/>
</dbReference>
<evidence type="ECO:0000256" key="17">
    <source>
        <dbReference type="ARBA" id="ARBA00049551"/>
    </source>
</evidence>
<evidence type="ECO:0000256" key="15">
    <source>
        <dbReference type="ARBA" id="ARBA00023128"/>
    </source>
</evidence>
<keyword evidence="10 18" id="KW-1278">Translocase</keyword>
<dbReference type="GO" id="GO:0005743">
    <property type="term" value="C:mitochondrial inner membrane"/>
    <property type="evidence" value="ECO:0007669"/>
    <property type="project" value="UniProtKB-SubCell"/>
</dbReference>
<dbReference type="PANTHER" id="PTHR46552:SF1">
    <property type="entry name" value="NADH-UBIQUINONE OXIDOREDUCTASE CHAIN 2"/>
    <property type="match status" value="1"/>
</dbReference>
<feature type="transmembrane region" description="Helical" evidence="18">
    <location>
        <begin position="232"/>
        <end position="251"/>
    </location>
</feature>
<feature type="transmembrane region" description="Helical" evidence="18">
    <location>
        <begin position="271"/>
        <end position="291"/>
    </location>
</feature>
<sequence length="333" mass="38728">MLINPSKLMFLFTLISGTLMSISSSTWMGMWMGLEMNLLSFIPLMNKYNTPYETESSMKYFLVQAIASVVFLMSVLISGMMMFETKMSGEYLISLALLMKMGAAPLHFWFPGVMEGLDWLNCFILMTWQKIAPFILISYKMTMNNLFIMTILMSTLIGSVGGLNQNSVRKLMAYSSISHLGWMMSAMLISKSMWSIYFLIYSLMNFAMIYLFHKQSMFYLSQSYYMKNNKPLIKFSMFISMLSLAGLPPFLGFLPKWLVIQNMIYQGHYLIMIFMVMTTLMTLFFYMRVMFSSFLFMNQEIMWENLNSTGSFMLSPIMISIIGIPITIWMFLY</sequence>
<dbReference type="AlphaFoldDB" id="A0A059PBB7"/>
<dbReference type="Pfam" id="PF00361">
    <property type="entry name" value="Proton_antipo_M"/>
    <property type="match status" value="1"/>
</dbReference>
<evidence type="ECO:0000256" key="7">
    <source>
        <dbReference type="ARBA" id="ARBA00022660"/>
    </source>
</evidence>
<dbReference type="EC" id="7.1.1.2" evidence="4 18"/>
<dbReference type="InterPro" id="IPR003917">
    <property type="entry name" value="NADH_UbQ_OxRdtase_chain2"/>
</dbReference>
<keyword evidence="12 18" id="KW-1133">Transmembrane helix</keyword>
<keyword evidence="16 18" id="KW-0472">Membrane</keyword>
<dbReference type="GO" id="GO:0006120">
    <property type="term" value="P:mitochondrial electron transport, NADH to ubiquinone"/>
    <property type="evidence" value="ECO:0007669"/>
    <property type="project" value="InterPro"/>
</dbReference>
<feature type="transmembrane region" description="Helical" evidence="18">
    <location>
        <begin position="91"/>
        <end position="110"/>
    </location>
</feature>
<evidence type="ECO:0000256" key="13">
    <source>
        <dbReference type="ARBA" id="ARBA00023027"/>
    </source>
</evidence>
<dbReference type="PRINTS" id="PR01436">
    <property type="entry name" value="NADHDHGNASE2"/>
</dbReference>
<keyword evidence="11 18" id="KW-0249">Electron transport</keyword>
<comment type="similarity">
    <text evidence="3 18">Belongs to the complex I subunit 2 family.</text>
</comment>
<proteinExistence type="inferred from homology"/>
<evidence type="ECO:0000256" key="12">
    <source>
        <dbReference type="ARBA" id="ARBA00022989"/>
    </source>
</evidence>
<feature type="domain" description="NADH:quinone oxidoreductase/Mrp antiporter transmembrane" evidence="19">
    <location>
        <begin position="24"/>
        <end position="282"/>
    </location>
</feature>
<comment type="function">
    <text evidence="1">Core subunit of the mitochondrial membrane respiratory chain NADH dehydrogenase (Complex I) that is believed to belong to the minimal assembly required for catalysis. Complex I functions in the transfer of electrons from NADH to the respiratory chain. The immediate electron acceptor for the enzyme is believed to be ubiquinone.</text>
</comment>
<comment type="subcellular location">
    <subcellularLocation>
        <location evidence="2 18">Mitochondrion inner membrane</location>
        <topology evidence="2 18">Multi-pass membrane protein</topology>
    </subcellularLocation>
</comment>
<comment type="catalytic activity">
    <reaction evidence="17 18">
        <text>a ubiquinone + NADH + 5 H(+)(in) = a ubiquinol + NAD(+) + 4 H(+)(out)</text>
        <dbReference type="Rhea" id="RHEA:29091"/>
        <dbReference type="Rhea" id="RHEA-COMP:9565"/>
        <dbReference type="Rhea" id="RHEA-COMP:9566"/>
        <dbReference type="ChEBI" id="CHEBI:15378"/>
        <dbReference type="ChEBI" id="CHEBI:16389"/>
        <dbReference type="ChEBI" id="CHEBI:17976"/>
        <dbReference type="ChEBI" id="CHEBI:57540"/>
        <dbReference type="ChEBI" id="CHEBI:57945"/>
        <dbReference type="EC" id="7.1.1.2"/>
    </reaction>
</comment>
<geneLocation type="mitochondrion" evidence="20"/>
<comment type="function">
    <text evidence="18">Core subunit of the mitochondrial membrane respiratory chain NADH dehydrogenase (Complex I) which catalyzes electron transfer from NADH through the respiratory chain, using ubiquinone as an electron acceptor. Essential for the catalytic activity and assembly of complex I.</text>
</comment>
<keyword evidence="9 18" id="KW-0999">Mitochondrion inner membrane</keyword>
<dbReference type="EMBL" id="JX963627">
    <property type="protein sequence ID" value="AGC81795.1"/>
    <property type="molecule type" value="Genomic_DNA"/>
</dbReference>
<gene>
    <name evidence="20" type="primary">nad2</name>
</gene>
<accession>A0A059PBB7</accession>
<name>A0A059PBB7_9ODON</name>
<evidence type="ECO:0000256" key="16">
    <source>
        <dbReference type="ARBA" id="ARBA00023136"/>
    </source>
</evidence>
<evidence type="ECO:0000259" key="19">
    <source>
        <dbReference type="Pfam" id="PF00361"/>
    </source>
</evidence>
<dbReference type="InterPro" id="IPR001750">
    <property type="entry name" value="ND/Mrp_TM"/>
</dbReference>
<keyword evidence="14 18" id="KW-0830">Ubiquinone</keyword>
<evidence type="ECO:0000256" key="11">
    <source>
        <dbReference type="ARBA" id="ARBA00022982"/>
    </source>
</evidence>
<evidence type="ECO:0000256" key="2">
    <source>
        <dbReference type="ARBA" id="ARBA00004448"/>
    </source>
</evidence>
<reference evidence="20" key="1">
    <citation type="submission" date="2012-10" db="EMBL/GenBank/DDBJ databases">
        <title>Mitochondrial genome diversity in Ecdysozoa.</title>
        <authorList>
            <person name="Podsiadlowski L."/>
            <person name="Meusemann K."/>
            <person name="von Reumont B."/>
            <person name="Fahrein K."/>
            <person name="Dambach J."/>
            <person name="Braband A."/>
            <person name="Misof B."/>
        </authorList>
    </citation>
    <scope>NUCLEOTIDE SEQUENCE</scope>
</reference>
<keyword evidence="15 18" id="KW-0496">Mitochondrion</keyword>
<evidence type="ECO:0000256" key="5">
    <source>
        <dbReference type="ARBA" id="ARBA00021008"/>
    </source>
</evidence>
<evidence type="ECO:0000256" key="1">
    <source>
        <dbReference type="ARBA" id="ARBA00003257"/>
    </source>
</evidence>
<keyword evidence="8 18" id="KW-0812">Transmembrane</keyword>
<dbReference type="PANTHER" id="PTHR46552">
    <property type="entry name" value="NADH-UBIQUINONE OXIDOREDUCTASE CHAIN 2"/>
    <property type="match status" value="1"/>
</dbReference>
<keyword evidence="7 18" id="KW-0679">Respiratory chain</keyword>
<evidence type="ECO:0000256" key="9">
    <source>
        <dbReference type="ARBA" id="ARBA00022792"/>
    </source>
</evidence>
<feature type="transmembrane region" description="Helical" evidence="18">
    <location>
        <begin position="60"/>
        <end position="79"/>
    </location>
</feature>
<evidence type="ECO:0000313" key="20">
    <source>
        <dbReference type="EMBL" id="AGC81795.1"/>
    </source>
</evidence>
<evidence type="ECO:0000256" key="14">
    <source>
        <dbReference type="ARBA" id="ARBA00023075"/>
    </source>
</evidence>
<dbReference type="InterPro" id="IPR050175">
    <property type="entry name" value="Complex_I_Subunit_2"/>
</dbReference>
<feature type="transmembrane region" description="Helical" evidence="18">
    <location>
        <begin position="312"/>
        <end position="332"/>
    </location>
</feature>
<evidence type="ECO:0000256" key="4">
    <source>
        <dbReference type="ARBA" id="ARBA00012944"/>
    </source>
</evidence>
<keyword evidence="13 18" id="KW-0520">NAD</keyword>
<keyword evidence="6" id="KW-0813">Transport</keyword>
<evidence type="ECO:0000256" key="10">
    <source>
        <dbReference type="ARBA" id="ARBA00022967"/>
    </source>
</evidence>
<evidence type="ECO:0000256" key="18">
    <source>
        <dbReference type="RuleBase" id="RU003403"/>
    </source>
</evidence>